<dbReference type="InterPro" id="IPR000182">
    <property type="entry name" value="GNAT_dom"/>
</dbReference>
<dbReference type="SUPFAM" id="SSF55729">
    <property type="entry name" value="Acyl-CoA N-acyltransferases (Nat)"/>
    <property type="match status" value="1"/>
</dbReference>
<dbReference type="Pfam" id="PF13673">
    <property type="entry name" value="Acetyltransf_10"/>
    <property type="match status" value="1"/>
</dbReference>
<evidence type="ECO:0000259" key="1">
    <source>
        <dbReference type="PROSITE" id="PS51186"/>
    </source>
</evidence>
<dbReference type="OrthoDB" id="307526at2"/>
<dbReference type="PANTHER" id="PTHR43451">
    <property type="entry name" value="ACETYLTRANSFERASE (GNAT) FAMILY PROTEIN"/>
    <property type="match status" value="1"/>
</dbReference>
<feature type="domain" description="N-acetyltransferase" evidence="1">
    <location>
        <begin position="1"/>
        <end position="145"/>
    </location>
</feature>
<accession>A0A1I6HKN5</accession>
<protein>
    <submittedName>
        <fullName evidence="2">Acetyltransferase (GNAT) domain-containing protein</fullName>
    </submittedName>
</protein>
<dbReference type="STRING" id="37658.SAMN05661086_00063"/>
<dbReference type="AlphaFoldDB" id="A0A1I6HKN5"/>
<proteinExistence type="predicted"/>
<dbReference type="RefSeq" id="WP_092558700.1">
    <property type="nucleotide sequence ID" value="NZ_FOYZ01000001.1"/>
</dbReference>
<sequence length="148" mass="16965">MVIKKLEPEKMDSAIELVWKVFQEYEAPDYPVDGVTTFYNCIHDSLFLATLKFYGAFERDKLIGVIATRSAGSHISLFFVESSYQQKGIGRLLFEKVLLETSSPVITVHSSPYAVEVYHKLGFVDRDKEQLTAGIRYTPMQYIKDKLK</sequence>
<organism evidence="2 3">
    <name type="scientific">Anaeromicropila populeti</name>
    <dbReference type="NCBI Taxonomy" id="37658"/>
    <lineage>
        <taxon>Bacteria</taxon>
        <taxon>Bacillati</taxon>
        <taxon>Bacillota</taxon>
        <taxon>Clostridia</taxon>
        <taxon>Lachnospirales</taxon>
        <taxon>Lachnospiraceae</taxon>
        <taxon>Anaeromicropila</taxon>
    </lineage>
</organism>
<keyword evidence="2" id="KW-0808">Transferase</keyword>
<evidence type="ECO:0000313" key="3">
    <source>
        <dbReference type="Proteomes" id="UP000199659"/>
    </source>
</evidence>
<gene>
    <name evidence="2" type="ORF">SAMN05661086_00063</name>
</gene>
<dbReference type="InterPro" id="IPR016181">
    <property type="entry name" value="Acyl_CoA_acyltransferase"/>
</dbReference>
<dbReference type="PROSITE" id="PS51186">
    <property type="entry name" value="GNAT"/>
    <property type="match status" value="1"/>
</dbReference>
<dbReference type="InterPro" id="IPR052564">
    <property type="entry name" value="N-acetyltrans/Recomb-assoc"/>
</dbReference>
<name>A0A1I6HKN5_9FIRM</name>
<keyword evidence="3" id="KW-1185">Reference proteome</keyword>
<dbReference type="EMBL" id="FOYZ01000001">
    <property type="protein sequence ID" value="SFR54996.1"/>
    <property type="molecule type" value="Genomic_DNA"/>
</dbReference>
<dbReference type="PANTHER" id="PTHR43451:SF1">
    <property type="entry name" value="ACETYLTRANSFERASE"/>
    <property type="match status" value="1"/>
</dbReference>
<evidence type="ECO:0000313" key="2">
    <source>
        <dbReference type="EMBL" id="SFR54996.1"/>
    </source>
</evidence>
<dbReference type="Proteomes" id="UP000199659">
    <property type="component" value="Unassembled WGS sequence"/>
</dbReference>
<dbReference type="CDD" id="cd04301">
    <property type="entry name" value="NAT_SF"/>
    <property type="match status" value="1"/>
</dbReference>
<reference evidence="2 3" key="1">
    <citation type="submission" date="2016-10" db="EMBL/GenBank/DDBJ databases">
        <authorList>
            <person name="de Groot N.N."/>
        </authorList>
    </citation>
    <scope>NUCLEOTIDE SEQUENCE [LARGE SCALE GENOMIC DNA]</scope>
    <source>
        <strain evidence="2 3">743A</strain>
    </source>
</reference>
<dbReference type="Gene3D" id="3.40.630.30">
    <property type="match status" value="1"/>
</dbReference>
<dbReference type="GO" id="GO:0016747">
    <property type="term" value="F:acyltransferase activity, transferring groups other than amino-acyl groups"/>
    <property type="evidence" value="ECO:0007669"/>
    <property type="project" value="InterPro"/>
</dbReference>